<name>A0A813GW23_POLGL</name>
<feature type="non-terminal residue" evidence="1">
    <location>
        <position position="1"/>
    </location>
</feature>
<proteinExistence type="predicted"/>
<gene>
    <name evidence="1" type="ORF">PGLA2088_LOCUS729</name>
</gene>
<reference evidence="1" key="1">
    <citation type="submission" date="2021-02" db="EMBL/GenBank/DDBJ databases">
        <authorList>
            <person name="Dougan E. K."/>
            <person name="Rhodes N."/>
            <person name="Thang M."/>
            <person name="Chan C."/>
        </authorList>
    </citation>
    <scope>NUCLEOTIDE SEQUENCE</scope>
</reference>
<dbReference type="AlphaFoldDB" id="A0A813GW23"/>
<accession>A0A813GW23</accession>
<comment type="caution">
    <text evidence="1">The sequence shown here is derived from an EMBL/GenBank/DDBJ whole genome shotgun (WGS) entry which is preliminary data.</text>
</comment>
<sequence>EMLLRRGRAAGQRRVVSLVNELWARIASFLPLAARALLCEVSRALEEASAAEPLLRCLVGDCSDLRLLEPRRPGSLGRRFSEQIKELEVFVARTGDALVDVFLLLPCAEVLDIRHG</sequence>
<protein>
    <submittedName>
        <fullName evidence="1">Uncharacterized protein</fullName>
    </submittedName>
</protein>
<dbReference type="EMBL" id="CAJNNW010000522">
    <property type="protein sequence ID" value="CAE8628461.1"/>
    <property type="molecule type" value="Genomic_DNA"/>
</dbReference>
<evidence type="ECO:0000313" key="1">
    <source>
        <dbReference type="EMBL" id="CAE8628461.1"/>
    </source>
</evidence>
<evidence type="ECO:0000313" key="2">
    <source>
        <dbReference type="Proteomes" id="UP000626109"/>
    </source>
</evidence>
<dbReference type="Proteomes" id="UP000626109">
    <property type="component" value="Unassembled WGS sequence"/>
</dbReference>
<organism evidence="1 2">
    <name type="scientific">Polarella glacialis</name>
    <name type="common">Dinoflagellate</name>
    <dbReference type="NCBI Taxonomy" id="89957"/>
    <lineage>
        <taxon>Eukaryota</taxon>
        <taxon>Sar</taxon>
        <taxon>Alveolata</taxon>
        <taxon>Dinophyceae</taxon>
        <taxon>Suessiales</taxon>
        <taxon>Suessiaceae</taxon>
        <taxon>Polarella</taxon>
    </lineage>
</organism>
<feature type="non-terminal residue" evidence="1">
    <location>
        <position position="116"/>
    </location>
</feature>